<dbReference type="AlphaFoldDB" id="F7NM69"/>
<dbReference type="EMBL" id="AFGF01000162">
    <property type="protein sequence ID" value="EGO62870.1"/>
    <property type="molecule type" value="Genomic_DNA"/>
</dbReference>
<sequence length="393" mass="43531">MNRVQLTKGVYYVGAVDWNLRDFHGYATPGGVTYNSYLIVDEKICLIDAVKAPFAGELLARIRDIVDPAKIDYVVVNHIEPDHSGALPAIMEHMPQAKVILTQQGKDGLVKHYQKQYDFQVVKEGDSLALGNQTLRFIPLPMVHWPDSMASYLDKDQILFSNDAFGQHICTTKRFDGENNLPDVLYEAAKYYANILMPFSKLVAKALPKIKELPIKLIAPSHGVVWRDHIPEILAKYELWGSGKTRDTVVIAYDTMWGSTETMARYILEGVAAAGVNGKLYRMSLSDRSSVLKEVLEARGVIVGSSTLNNGMLPNIGALMLYMKGLRPAGKLAAAFGAYGWAGGAQAALEEMMQQAGMQVEPGLAIKWIPDPAEIQRCYQMGYDFAQKVLNSK</sequence>
<dbReference type="Pfam" id="PF00258">
    <property type="entry name" value="Flavodoxin_1"/>
    <property type="match status" value="1"/>
</dbReference>
<dbReference type="InterPro" id="IPR001279">
    <property type="entry name" value="Metallo-B-lactamas"/>
</dbReference>
<evidence type="ECO:0000259" key="2">
    <source>
        <dbReference type="PROSITE" id="PS50902"/>
    </source>
</evidence>
<protein>
    <submittedName>
        <fullName evidence="3">Flavodoxin/nitric oxide synthase</fullName>
    </submittedName>
</protein>
<dbReference type="Gene3D" id="3.40.50.360">
    <property type="match status" value="1"/>
</dbReference>
<accession>F7NM69</accession>
<dbReference type="SUPFAM" id="SSF52218">
    <property type="entry name" value="Flavoproteins"/>
    <property type="match status" value="1"/>
</dbReference>
<dbReference type="CDD" id="cd07709">
    <property type="entry name" value="flavodiiron_proteins_MBL-fold"/>
    <property type="match status" value="1"/>
</dbReference>
<dbReference type="RefSeq" id="WP_004097461.1">
    <property type="nucleotide sequence ID" value="NZ_AFGF01000162.1"/>
</dbReference>
<dbReference type="PANTHER" id="PTHR43717">
    <property type="entry name" value="ANAEROBIC NITRIC OXIDE REDUCTASE FLAVORUBREDOXIN"/>
    <property type="match status" value="1"/>
</dbReference>
<keyword evidence="4" id="KW-1185">Reference proteome</keyword>
<dbReference type="SMART" id="SM00849">
    <property type="entry name" value="Lactamase_B"/>
    <property type="match status" value="1"/>
</dbReference>
<reference evidence="3 4" key="1">
    <citation type="journal article" date="2011" name="EMBO J.">
        <title>Structural diversity of bacterial flagellar motors.</title>
        <authorList>
            <person name="Chen S."/>
            <person name="Beeby M."/>
            <person name="Murphy G.E."/>
            <person name="Leadbetter J.R."/>
            <person name="Hendrixson D.R."/>
            <person name="Briegel A."/>
            <person name="Li Z."/>
            <person name="Shi J."/>
            <person name="Tocheva E.I."/>
            <person name="Muller A."/>
            <person name="Dobro M.J."/>
            <person name="Jensen G.J."/>
        </authorList>
    </citation>
    <scope>NUCLEOTIDE SEQUENCE [LARGE SCALE GENOMIC DNA]</scope>
    <source>
        <strain evidence="3 4">DSM 6540</strain>
    </source>
</reference>
<gene>
    <name evidence="3" type="ORF">ALO_15982</name>
</gene>
<evidence type="ECO:0000256" key="1">
    <source>
        <dbReference type="ARBA" id="ARBA00007121"/>
    </source>
</evidence>
<dbReference type="eggNOG" id="COG0426">
    <property type="taxonomic scope" value="Bacteria"/>
</dbReference>
<dbReference type="InterPro" id="IPR016440">
    <property type="entry name" value="Rubredoxin-O_OxRdtase"/>
</dbReference>
<dbReference type="InterPro" id="IPR029039">
    <property type="entry name" value="Flavoprotein-like_sf"/>
</dbReference>
<evidence type="ECO:0000313" key="3">
    <source>
        <dbReference type="EMBL" id="EGO62870.1"/>
    </source>
</evidence>
<dbReference type="GO" id="GO:0009055">
    <property type="term" value="F:electron transfer activity"/>
    <property type="evidence" value="ECO:0007669"/>
    <property type="project" value="InterPro"/>
</dbReference>
<dbReference type="PIRSF" id="PIRSF005243">
    <property type="entry name" value="ROO"/>
    <property type="match status" value="1"/>
</dbReference>
<dbReference type="Gene3D" id="3.60.15.10">
    <property type="entry name" value="Ribonuclease Z/Hydroxyacylglutathione hydrolase-like"/>
    <property type="match status" value="1"/>
</dbReference>
<dbReference type="InterPro" id="IPR008254">
    <property type="entry name" value="Flavodoxin/NO_synth"/>
</dbReference>
<dbReference type="InterPro" id="IPR036866">
    <property type="entry name" value="RibonucZ/Hydroxyglut_hydro"/>
</dbReference>
<dbReference type="InterPro" id="IPR045761">
    <property type="entry name" value="ODP_dom"/>
</dbReference>
<dbReference type="OrthoDB" id="9807946at2"/>
<dbReference type="GO" id="GO:0046872">
    <property type="term" value="F:metal ion binding"/>
    <property type="evidence" value="ECO:0007669"/>
    <property type="project" value="InterPro"/>
</dbReference>
<dbReference type="GO" id="GO:0010181">
    <property type="term" value="F:FMN binding"/>
    <property type="evidence" value="ECO:0007669"/>
    <property type="project" value="InterPro"/>
</dbReference>
<dbReference type="GO" id="GO:0016651">
    <property type="term" value="F:oxidoreductase activity, acting on NAD(P)H"/>
    <property type="evidence" value="ECO:0007669"/>
    <property type="project" value="UniProtKB-ARBA"/>
</dbReference>
<dbReference type="PANTHER" id="PTHR43717:SF1">
    <property type="entry name" value="ANAEROBIC NITRIC OXIDE REDUCTASE FLAVORUBREDOXIN"/>
    <property type="match status" value="1"/>
</dbReference>
<organism evidence="3 4">
    <name type="scientific">Acetonema longum DSM 6540</name>
    <dbReference type="NCBI Taxonomy" id="1009370"/>
    <lineage>
        <taxon>Bacteria</taxon>
        <taxon>Bacillati</taxon>
        <taxon>Bacillota</taxon>
        <taxon>Negativicutes</taxon>
        <taxon>Acetonemataceae</taxon>
        <taxon>Acetonema</taxon>
    </lineage>
</organism>
<name>F7NM69_9FIRM</name>
<comment type="similarity">
    <text evidence="1">In the N-terminal section; belongs to the zinc metallo-hydrolase group 3 family.</text>
</comment>
<evidence type="ECO:0000313" key="4">
    <source>
        <dbReference type="Proteomes" id="UP000003240"/>
    </source>
</evidence>
<dbReference type="Pfam" id="PF19583">
    <property type="entry name" value="ODP"/>
    <property type="match status" value="1"/>
</dbReference>
<feature type="domain" description="Flavodoxin-like" evidence="2">
    <location>
        <begin position="249"/>
        <end position="386"/>
    </location>
</feature>
<dbReference type="Proteomes" id="UP000003240">
    <property type="component" value="Unassembled WGS sequence"/>
</dbReference>
<proteinExistence type="inferred from homology"/>
<comment type="caution">
    <text evidence="3">The sequence shown here is derived from an EMBL/GenBank/DDBJ whole genome shotgun (WGS) entry which is preliminary data.</text>
</comment>
<dbReference type="PROSITE" id="PS50902">
    <property type="entry name" value="FLAVODOXIN_LIKE"/>
    <property type="match status" value="1"/>
</dbReference>
<dbReference type="STRING" id="1009370.ALO_15982"/>
<dbReference type="SUPFAM" id="SSF56281">
    <property type="entry name" value="Metallo-hydrolase/oxidoreductase"/>
    <property type="match status" value="1"/>
</dbReference>